<sequence>MDTQDTSPSVLLFFDKERFIFNAGEYESQLGSHPIASGFHEILIVSEVSLGTKSKYEKQSFAQIV</sequence>
<gene>
    <name evidence="1" type="ORF">PRUPE_6G337500</name>
</gene>
<organism evidence="1 2">
    <name type="scientific">Prunus persica</name>
    <name type="common">Peach</name>
    <name type="synonym">Amygdalus persica</name>
    <dbReference type="NCBI Taxonomy" id="3760"/>
    <lineage>
        <taxon>Eukaryota</taxon>
        <taxon>Viridiplantae</taxon>
        <taxon>Streptophyta</taxon>
        <taxon>Embryophyta</taxon>
        <taxon>Tracheophyta</taxon>
        <taxon>Spermatophyta</taxon>
        <taxon>Magnoliopsida</taxon>
        <taxon>eudicotyledons</taxon>
        <taxon>Gunneridae</taxon>
        <taxon>Pentapetalae</taxon>
        <taxon>rosids</taxon>
        <taxon>fabids</taxon>
        <taxon>Rosales</taxon>
        <taxon>Rosaceae</taxon>
        <taxon>Amygdaloideae</taxon>
        <taxon>Amygdaleae</taxon>
        <taxon>Prunus</taxon>
    </lineage>
</organism>
<proteinExistence type="predicted"/>
<protein>
    <submittedName>
        <fullName evidence="1">Uncharacterized protein</fullName>
    </submittedName>
</protein>
<dbReference type="Gramene" id="ONI04743">
    <property type="protein sequence ID" value="ONI04743"/>
    <property type="gene ID" value="PRUPE_6G337500"/>
</dbReference>
<dbReference type="Proteomes" id="UP000006882">
    <property type="component" value="Chromosome G6"/>
</dbReference>
<evidence type="ECO:0000313" key="1">
    <source>
        <dbReference type="EMBL" id="ONI04743.1"/>
    </source>
</evidence>
<dbReference type="EMBL" id="CM007656">
    <property type="protein sequence ID" value="ONI04743.1"/>
    <property type="molecule type" value="Genomic_DNA"/>
</dbReference>
<reference evidence="1 2" key="1">
    <citation type="journal article" date="2013" name="Nat. Genet.">
        <title>The high-quality draft genome of peach (Prunus persica) identifies unique patterns of genetic diversity, domestication and genome evolution.</title>
        <authorList>
            <consortium name="International Peach Genome Initiative"/>
            <person name="Verde I."/>
            <person name="Abbott A.G."/>
            <person name="Scalabrin S."/>
            <person name="Jung S."/>
            <person name="Shu S."/>
            <person name="Marroni F."/>
            <person name="Zhebentyayeva T."/>
            <person name="Dettori M.T."/>
            <person name="Grimwood J."/>
            <person name="Cattonaro F."/>
            <person name="Zuccolo A."/>
            <person name="Rossini L."/>
            <person name="Jenkins J."/>
            <person name="Vendramin E."/>
            <person name="Meisel L.A."/>
            <person name="Decroocq V."/>
            <person name="Sosinski B."/>
            <person name="Prochnik S."/>
            <person name="Mitros T."/>
            <person name="Policriti A."/>
            <person name="Cipriani G."/>
            <person name="Dondini L."/>
            <person name="Ficklin S."/>
            <person name="Goodstein D.M."/>
            <person name="Xuan P."/>
            <person name="Del Fabbro C."/>
            <person name="Aramini V."/>
            <person name="Copetti D."/>
            <person name="Gonzalez S."/>
            <person name="Horner D.S."/>
            <person name="Falchi R."/>
            <person name="Lucas S."/>
            <person name="Mica E."/>
            <person name="Maldonado J."/>
            <person name="Lazzari B."/>
            <person name="Bielenberg D."/>
            <person name="Pirona R."/>
            <person name="Miculan M."/>
            <person name="Barakat A."/>
            <person name="Testolin R."/>
            <person name="Stella A."/>
            <person name="Tartarini S."/>
            <person name="Tonutti P."/>
            <person name="Arus P."/>
            <person name="Orellana A."/>
            <person name="Wells C."/>
            <person name="Main D."/>
            <person name="Vizzotto G."/>
            <person name="Silva H."/>
            <person name="Salamini F."/>
            <person name="Schmutz J."/>
            <person name="Morgante M."/>
            <person name="Rokhsar D.S."/>
        </authorList>
    </citation>
    <scope>NUCLEOTIDE SEQUENCE [LARGE SCALE GENOMIC DNA]</scope>
    <source>
        <strain evidence="2">cv. Nemared</strain>
    </source>
</reference>
<dbReference type="STRING" id="3760.A0A251NZG9"/>
<name>A0A251NZG9_PRUPE</name>
<dbReference type="AlphaFoldDB" id="A0A251NZG9"/>
<accession>A0A251NZG9</accession>
<evidence type="ECO:0000313" key="2">
    <source>
        <dbReference type="Proteomes" id="UP000006882"/>
    </source>
</evidence>
<keyword evidence="2" id="KW-1185">Reference proteome</keyword>